<dbReference type="GO" id="GO:0000160">
    <property type="term" value="P:phosphorelay signal transduction system"/>
    <property type="evidence" value="ECO:0007669"/>
    <property type="project" value="InterPro"/>
</dbReference>
<dbReference type="Proteomes" id="UP000256269">
    <property type="component" value="Unassembled WGS sequence"/>
</dbReference>
<evidence type="ECO:0000313" key="8">
    <source>
        <dbReference type="Proteomes" id="UP000256269"/>
    </source>
</evidence>
<comment type="caution">
    <text evidence="7">The sequence shown here is derived from an EMBL/GenBank/DDBJ whole genome shotgun (WGS) entry which is preliminary data.</text>
</comment>
<feature type="DNA-binding region" description="OmpR/PhoB-type" evidence="5">
    <location>
        <begin position="1"/>
        <end position="89"/>
    </location>
</feature>
<dbReference type="GO" id="GO:0006355">
    <property type="term" value="P:regulation of DNA-templated transcription"/>
    <property type="evidence" value="ECO:0007669"/>
    <property type="project" value="InterPro"/>
</dbReference>
<protein>
    <submittedName>
        <fullName evidence="7">Transcriptional regulator</fullName>
    </submittedName>
</protein>
<dbReference type="SUPFAM" id="SSF48452">
    <property type="entry name" value="TPR-like"/>
    <property type="match status" value="1"/>
</dbReference>
<dbReference type="AlphaFoldDB" id="A0A3E0HJN1"/>
<evidence type="ECO:0000256" key="1">
    <source>
        <dbReference type="ARBA" id="ARBA00005820"/>
    </source>
</evidence>
<comment type="similarity">
    <text evidence="1">Belongs to the AfsR/DnrI/RedD regulatory family.</text>
</comment>
<gene>
    <name evidence="7" type="ORF">BCF44_107398</name>
</gene>
<evidence type="ECO:0000313" key="7">
    <source>
        <dbReference type="EMBL" id="REH46265.1"/>
    </source>
</evidence>
<reference evidence="7 8" key="1">
    <citation type="submission" date="2018-08" db="EMBL/GenBank/DDBJ databases">
        <title>Genomic Encyclopedia of Archaeal and Bacterial Type Strains, Phase II (KMG-II): from individual species to whole genera.</title>
        <authorList>
            <person name="Goeker M."/>
        </authorList>
    </citation>
    <scope>NUCLEOTIDE SEQUENCE [LARGE SCALE GENOMIC DNA]</scope>
    <source>
        <strain evidence="7 8">DSM 45791</strain>
    </source>
</reference>
<dbReference type="InterPro" id="IPR001867">
    <property type="entry name" value="OmpR/PhoB-type_DNA-bd"/>
</dbReference>
<dbReference type="Gene3D" id="1.25.40.10">
    <property type="entry name" value="Tetratricopeptide repeat domain"/>
    <property type="match status" value="1"/>
</dbReference>
<dbReference type="Pfam" id="PF03704">
    <property type="entry name" value="BTAD"/>
    <property type="match status" value="1"/>
</dbReference>
<dbReference type="InterPro" id="IPR005158">
    <property type="entry name" value="BTAD"/>
</dbReference>
<dbReference type="EMBL" id="QUNO01000007">
    <property type="protein sequence ID" value="REH46265.1"/>
    <property type="molecule type" value="Genomic_DNA"/>
</dbReference>
<dbReference type="SUPFAM" id="SSF46894">
    <property type="entry name" value="C-terminal effector domain of the bipartite response regulators"/>
    <property type="match status" value="1"/>
</dbReference>
<keyword evidence="2" id="KW-0805">Transcription regulation</keyword>
<dbReference type="PROSITE" id="PS51755">
    <property type="entry name" value="OMPR_PHOB"/>
    <property type="match status" value="1"/>
</dbReference>
<evidence type="ECO:0000256" key="4">
    <source>
        <dbReference type="ARBA" id="ARBA00023163"/>
    </source>
</evidence>
<evidence type="ECO:0000256" key="3">
    <source>
        <dbReference type="ARBA" id="ARBA00023125"/>
    </source>
</evidence>
<dbReference type="InterPro" id="IPR011990">
    <property type="entry name" value="TPR-like_helical_dom_sf"/>
</dbReference>
<name>A0A3E0HJN1_9PSEU</name>
<evidence type="ECO:0000259" key="6">
    <source>
        <dbReference type="PROSITE" id="PS51755"/>
    </source>
</evidence>
<dbReference type="InterPro" id="IPR036388">
    <property type="entry name" value="WH-like_DNA-bd_sf"/>
</dbReference>
<evidence type="ECO:0000256" key="2">
    <source>
        <dbReference type="ARBA" id="ARBA00023015"/>
    </source>
</evidence>
<dbReference type="PANTHER" id="PTHR35807">
    <property type="entry name" value="TRANSCRIPTIONAL REGULATOR REDD-RELATED"/>
    <property type="match status" value="1"/>
</dbReference>
<keyword evidence="8" id="KW-1185">Reference proteome</keyword>
<dbReference type="Gene3D" id="1.10.10.10">
    <property type="entry name" value="Winged helix-like DNA-binding domain superfamily/Winged helix DNA-binding domain"/>
    <property type="match status" value="1"/>
</dbReference>
<dbReference type="SMART" id="SM00862">
    <property type="entry name" value="Trans_reg_C"/>
    <property type="match status" value="1"/>
</dbReference>
<dbReference type="GO" id="GO:0003677">
    <property type="term" value="F:DNA binding"/>
    <property type="evidence" value="ECO:0007669"/>
    <property type="project" value="UniProtKB-UniRule"/>
</dbReference>
<evidence type="ECO:0000256" key="5">
    <source>
        <dbReference type="PROSITE-ProRule" id="PRU01091"/>
    </source>
</evidence>
<dbReference type="InterPro" id="IPR051677">
    <property type="entry name" value="AfsR-DnrI-RedD_regulator"/>
</dbReference>
<keyword evidence="4" id="KW-0804">Transcription</keyword>
<dbReference type="PANTHER" id="PTHR35807:SF1">
    <property type="entry name" value="TRANSCRIPTIONAL REGULATOR REDD"/>
    <property type="match status" value="1"/>
</dbReference>
<dbReference type="InterPro" id="IPR016032">
    <property type="entry name" value="Sig_transdc_resp-reg_C-effctor"/>
</dbReference>
<organism evidence="7 8">
    <name type="scientific">Kutzneria buriramensis</name>
    <dbReference type="NCBI Taxonomy" id="1045776"/>
    <lineage>
        <taxon>Bacteria</taxon>
        <taxon>Bacillati</taxon>
        <taxon>Actinomycetota</taxon>
        <taxon>Actinomycetes</taxon>
        <taxon>Pseudonocardiales</taxon>
        <taxon>Pseudonocardiaceae</taxon>
        <taxon>Kutzneria</taxon>
    </lineage>
</organism>
<accession>A0A3E0HJN1</accession>
<feature type="domain" description="OmpR/PhoB-type" evidence="6">
    <location>
        <begin position="1"/>
        <end position="89"/>
    </location>
</feature>
<dbReference type="Pfam" id="PF00486">
    <property type="entry name" value="Trans_reg_C"/>
    <property type="match status" value="1"/>
</dbReference>
<proteinExistence type="inferred from homology"/>
<sequence>MLGPLRICDDHGVTRPVPTGRGGVLLAALIVHAGTVVSVDPLADYVWNHDPPRQVRAALQTMLTRLRQVVGASVAPRIRTAAPGYVFDLRADELDLRRFETLCERGYAAYAAADWDRAASHFADALELWQGEPLAGVESDRLRLRVAGVALGSAALAAEVAVAMPPSAPRPASATAASVTRSLRMKWVPFL</sequence>
<keyword evidence="3 5" id="KW-0238">DNA-binding</keyword>